<evidence type="ECO:0000313" key="3">
    <source>
        <dbReference type="Proteomes" id="UP001430796"/>
    </source>
</evidence>
<reference evidence="3" key="1">
    <citation type="submission" date="2022-01" db="EMBL/GenBank/DDBJ databases">
        <title>Lysobacter chinensis sp. nov., a bacterium isolated from cow dung compost.</title>
        <authorList>
            <person name="Zhou L.Y."/>
        </authorList>
    </citation>
    <scope>NUCLEOTIDE SEQUENCE [LARGE SCALE GENOMIC DNA]</scope>
    <source>
        <strain evidence="3">TLK-CK17</strain>
    </source>
</reference>
<dbReference type="EMBL" id="JAKJPO010000003">
    <property type="protein sequence ID" value="MCF7221526.1"/>
    <property type="molecule type" value="Genomic_DNA"/>
</dbReference>
<reference evidence="2 3" key="2">
    <citation type="submission" date="2022-01" db="EMBL/GenBank/DDBJ databases">
        <title>Lysobacter chinensis sp. nov., a bacterium isolated from cow dung compost.</title>
        <authorList>
            <person name="Liu Y."/>
        </authorList>
    </citation>
    <scope>NUCLEOTIDE SEQUENCE [LARGE SCALE GENOMIC DNA]</scope>
    <source>
        <strain evidence="2 3">TLK-CK17</strain>
    </source>
</reference>
<reference evidence="2 3" key="3">
    <citation type="submission" date="2022-01" db="EMBL/GenBank/DDBJ databases">
        <authorList>
            <person name="Zhou L.Y."/>
        </authorList>
    </citation>
    <scope>NUCLEOTIDE SEQUENCE [LARGE SCALE GENOMIC DNA]</scope>
    <source>
        <strain evidence="2 3">TLK-CK17</strain>
    </source>
</reference>
<feature type="signal peptide" evidence="1">
    <location>
        <begin position="1"/>
        <end position="25"/>
    </location>
</feature>
<accession>A0ABS9HRG7</accession>
<protein>
    <recommendedName>
        <fullName evidence="4">Outer membrane lipoprotein-sorting protein</fullName>
    </recommendedName>
</protein>
<comment type="caution">
    <text evidence="2">The sequence shown here is derived from an EMBL/GenBank/DDBJ whole genome shotgun (WGS) entry which is preliminary data.</text>
</comment>
<gene>
    <name evidence="2" type="ORF">L3V18_06945</name>
</gene>
<keyword evidence="1" id="KW-0732">Signal</keyword>
<name>A0ABS9HRG7_9GAMM</name>
<dbReference type="Proteomes" id="UP001430796">
    <property type="component" value="Unassembled WGS sequence"/>
</dbReference>
<proteinExistence type="predicted"/>
<keyword evidence="3" id="KW-1185">Reference proteome</keyword>
<dbReference type="RefSeq" id="WP_237053953.1">
    <property type="nucleotide sequence ID" value="NZ_JAKJPO010000003.1"/>
</dbReference>
<evidence type="ECO:0000313" key="2">
    <source>
        <dbReference type="EMBL" id="MCF7221526.1"/>
    </source>
</evidence>
<organism evidence="2 3">
    <name type="scientific">Marilutibacter chinensis</name>
    <dbReference type="NCBI Taxonomy" id="2912247"/>
    <lineage>
        <taxon>Bacteria</taxon>
        <taxon>Pseudomonadati</taxon>
        <taxon>Pseudomonadota</taxon>
        <taxon>Gammaproteobacteria</taxon>
        <taxon>Lysobacterales</taxon>
        <taxon>Lysobacteraceae</taxon>
        <taxon>Marilutibacter</taxon>
    </lineage>
</organism>
<dbReference type="Gene3D" id="2.50.20.10">
    <property type="entry name" value="Lipoprotein localisation LolA/LolB/LppX"/>
    <property type="match status" value="1"/>
</dbReference>
<feature type="chain" id="PRO_5045719613" description="Outer membrane lipoprotein-sorting protein" evidence="1">
    <location>
        <begin position="26"/>
        <end position="193"/>
    </location>
</feature>
<evidence type="ECO:0000256" key="1">
    <source>
        <dbReference type="SAM" id="SignalP"/>
    </source>
</evidence>
<evidence type="ECO:0008006" key="4">
    <source>
        <dbReference type="Google" id="ProtNLM"/>
    </source>
</evidence>
<sequence length="193" mass="21410">MSNPHSMLSKLLIAAAMLGPATALADPRDELHAAYGKFLDADRFRATVSDASDGSQLTEMEFVAPDRYRIRLPGGPSQLVIGNTLYMEMDGRTMKLPMPAGDLTRQYRDRDALKEQDLAVEALGGDSVDGEPAQVYRYTTTRHGKADVRTWISEHSGLPLQIETTGGSGDRQRTVRIRYRDFDDPSIRIDAPR</sequence>